<evidence type="ECO:0000313" key="3">
    <source>
        <dbReference type="RefSeq" id="XP_023171137.2"/>
    </source>
</evidence>
<dbReference type="RefSeq" id="XP_023171137.2">
    <property type="nucleotide sequence ID" value="XM_023315369.2"/>
</dbReference>
<keyword evidence="1" id="KW-0472">Membrane</keyword>
<keyword evidence="2" id="KW-1185">Reference proteome</keyword>
<keyword evidence="1" id="KW-1133">Transmembrane helix</keyword>
<accession>A0A6J1LX85</accession>
<dbReference type="GeneID" id="111599665"/>
<keyword evidence="1" id="KW-0812">Transmembrane</keyword>
<dbReference type="KEGG" id="dhe:111599665"/>
<evidence type="ECO:0000313" key="2">
    <source>
        <dbReference type="Proteomes" id="UP000504633"/>
    </source>
</evidence>
<dbReference type="AlphaFoldDB" id="A0A6J1LX85"/>
<sequence length="77" mass="8629">MMKSTDSVRSEEEGALPTTAVKLNIWHKILFYLVGLTAALTICLLIRLSNKLAADAQRKAMAHFKDISSRIGHRFDN</sequence>
<reference evidence="3" key="1">
    <citation type="submission" date="2025-08" db="UniProtKB">
        <authorList>
            <consortium name="RefSeq"/>
        </authorList>
    </citation>
    <scope>IDENTIFICATION</scope>
    <source>
        <strain evidence="3">15085-1641.00</strain>
        <tissue evidence="3">Whole body</tissue>
    </source>
</reference>
<evidence type="ECO:0000256" key="1">
    <source>
        <dbReference type="SAM" id="Phobius"/>
    </source>
</evidence>
<name>A0A6J1LX85_DROHY</name>
<dbReference type="Proteomes" id="UP000504633">
    <property type="component" value="Unplaced"/>
</dbReference>
<feature type="transmembrane region" description="Helical" evidence="1">
    <location>
        <begin position="29"/>
        <end position="49"/>
    </location>
</feature>
<organism evidence="2 3">
    <name type="scientific">Drosophila hydei</name>
    <name type="common">Fruit fly</name>
    <dbReference type="NCBI Taxonomy" id="7224"/>
    <lineage>
        <taxon>Eukaryota</taxon>
        <taxon>Metazoa</taxon>
        <taxon>Ecdysozoa</taxon>
        <taxon>Arthropoda</taxon>
        <taxon>Hexapoda</taxon>
        <taxon>Insecta</taxon>
        <taxon>Pterygota</taxon>
        <taxon>Neoptera</taxon>
        <taxon>Endopterygota</taxon>
        <taxon>Diptera</taxon>
        <taxon>Brachycera</taxon>
        <taxon>Muscomorpha</taxon>
        <taxon>Ephydroidea</taxon>
        <taxon>Drosophilidae</taxon>
        <taxon>Drosophila</taxon>
    </lineage>
</organism>
<dbReference type="OrthoDB" id="7934750at2759"/>
<protein>
    <submittedName>
        <fullName evidence="3">Uncharacterized protein LOC111599665</fullName>
    </submittedName>
</protein>
<dbReference type="OMA" id="KLNIWHK"/>
<gene>
    <name evidence="3" type="primary">LOC111599665</name>
</gene>
<proteinExistence type="predicted"/>